<dbReference type="GeneID" id="8739395"/>
<evidence type="ECO:0000313" key="1">
    <source>
        <dbReference type="EMBL" id="ADB57799.1"/>
    </source>
</evidence>
<dbReference type="Proteomes" id="UP000001901">
    <property type="component" value="Chromosome"/>
</dbReference>
<dbReference type="STRING" id="572546.Arcpr_0735"/>
<gene>
    <name evidence="1" type="ordered locus">Arcpr_0735</name>
</gene>
<dbReference type="AlphaFoldDB" id="D2RHM4"/>
<dbReference type="HOGENOM" id="CLU_2379232_0_0_2"/>
<dbReference type="KEGG" id="apo:Arcpr_0735"/>
<evidence type="ECO:0000313" key="2">
    <source>
        <dbReference type="Proteomes" id="UP000001901"/>
    </source>
</evidence>
<protein>
    <submittedName>
        <fullName evidence="1">Uncharacterized protein</fullName>
    </submittedName>
</protein>
<reference evidence="1 2" key="1">
    <citation type="journal article" date="2010" name="Stand. Genomic Sci.">
        <title>Complete genome sequence of Archaeoglobus profundus type strain (AV18).</title>
        <authorList>
            <person name="von Jan M."/>
            <person name="Lapidus A."/>
            <person name="Del Rio T.G."/>
            <person name="Copeland A."/>
            <person name="Tice H."/>
            <person name="Cheng J.F."/>
            <person name="Lucas S."/>
            <person name="Chen F."/>
            <person name="Nolan M."/>
            <person name="Goodwin L."/>
            <person name="Han C."/>
            <person name="Pitluck S."/>
            <person name="Liolios K."/>
            <person name="Ivanova N."/>
            <person name="Mavromatis K."/>
            <person name="Ovchinnikova G."/>
            <person name="Chertkov O."/>
            <person name="Pati A."/>
            <person name="Chen A."/>
            <person name="Palaniappan K."/>
            <person name="Land M."/>
            <person name="Hauser L."/>
            <person name="Chang Y.J."/>
            <person name="Jeffries C.D."/>
            <person name="Saunders E."/>
            <person name="Brettin T."/>
            <person name="Detter J.C."/>
            <person name="Chain P."/>
            <person name="Eichinger K."/>
            <person name="Huber H."/>
            <person name="Spring S."/>
            <person name="Rohde M."/>
            <person name="Goker M."/>
            <person name="Wirth R."/>
            <person name="Woyke T."/>
            <person name="Bristow J."/>
            <person name="Eisen J.A."/>
            <person name="Markowitz V."/>
            <person name="Hugenholtz P."/>
            <person name="Kyrpides N.C."/>
            <person name="Klenk H.P."/>
        </authorList>
    </citation>
    <scope>NUCLEOTIDE SEQUENCE [LARGE SCALE GENOMIC DNA]</scope>
    <source>
        <strain evidence="2">DSM 5631 / JCM 9629 / NBRC 100127 / Av18</strain>
    </source>
</reference>
<proteinExistence type="predicted"/>
<dbReference type="RefSeq" id="WP_012940135.1">
    <property type="nucleotide sequence ID" value="NC_013741.1"/>
</dbReference>
<accession>D2RHM4</accession>
<sequence length="94" mass="10904">MRISEFVLFQKEGSVHYTGYANYFGLESRACIIKKAGEKFIVLVEDDDGWKQIGLFYPQKGKVRGNKEYELIGVIWTPEHTFHVMKDGKRFLGL</sequence>
<organism evidence="1 2">
    <name type="scientific">Archaeoglobus profundus (strain DSM 5631 / JCM 9629 / NBRC 100127 / Av18)</name>
    <dbReference type="NCBI Taxonomy" id="572546"/>
    <lineage>
        <taxon>Archaea</taxon>
        <taxon>Methanobacteriati</taxon>
        <taxon>Methanobacteriota</taxon>
        <taxon>Archaeoglobi</taxon>
        <taxon>Archaeoglobales</taxon>
        <taxon>Archaeoglobaceae</taxon>
        <taxon>Archaeoglobus</taxon>
    </lineage>
</organism>
<name>D2RHM4_ARCPA</name>
<dbReference type="PaxDb" id="572546-Arcpr_0735"/>
<dbReference type="EMBL" id="CP001857">
    <property type="protein sequence ID" value="ADB57799.1"/>
    <property type="molecule type" value="Genomic_DNA"/>
</dbReference>
<keyword evidence="2" id="KW-1185">Reference proteome</keyword>